<dbReference type="GO" id="GO:0016758">
    <property type="term" value="F:hexosyltransferase activity"/>
    <property type="evidence" value="ECO:0007669"/>
    <property type="project" value="InterPro"/>
</dbReference>
<evidence type="ECO:0000256" key="7">
    <source>
        <dbReference type="ARBA" id="ARBA00022989"/>
    </source>
</evidence>
<dbReference type="Proteomes" id="UP000242188">
    <property type="component" value="Unassembled WGS sequence"/>
</dbReference>
<evidence type="ECO:0000256" key="6">
    <source>
        <dbReference type="ARBA" id="ARBA00022968"/>
    </source>
</evidence>
<evidence type="ECO:0000313" key="12">
    <source>
        <dbReference type="Proteomes" id="UP000242188"/>
    </source>
</evidence>
<organism evidence="11 12">
    <name type="scientific">Mizuhopecten yessoensis</name>
    <name type="common">Japanese scallop</name>
    <name type="synonym">Patinopecten yessoensis</name>
    <dbReference type="NCBI Taxonomy" id="6573"/>
    <lineage>
        <taxon>Eukaryota</taxon>
        <taxon>Metazoa</taxon>
        <taxon>Spiralia</taxon>
        <taxon>Lophotrochozoa</taxon>
        <taxon>Mollusca</taxon>
        <taxon>Bivalvia</taxon>
        <taxon>Autobranchia</taxon>
        <taxon>Pteriomorphia</taxon>
        <taxon>Pectinida</taxon>
        <taxon>Pectinoidea</taxon>
        <taxon>Pectinidae</taxon>
        <taxon>Mizuhopecten</taxon>
    </lineage>
</organism>
<protein>
    <recommendedName>
        <fullName evidence="10">Hexosyltransferase</fullName>
        <ecNumber evidence="10">2.4.1.-</ecNumber>
    </recommendedName>
</protein>
<comment type="similarity">
    <text evidence="2 10">Belongs to the glycosyltransferase 31 family.</text>
</comment>
<dbReference type="PANTHER" id="PTHR11214:SF314">
    <property type="entry name" value="HEXOSYLTRANSFERASE"/>
    <property type="match status" value="1"/>
</dbReference>
<dbReference type="GO" id="GO:0000139">
    <property type="term" value="C:Golgi membrane"/>
    <property type="evidence" value="ECO:0007669"/>
    <property type="project" value="UniProtKB-SubCell"/>
</dbReference>
<accession>A0A210QK50</accession>
<evidence type="ECO:0000256" key="9">
    <source>
        <dbReference type="ARBA" id="ARBA00023136"/>
    </source>
</evidence>
<name>A0A210QK50_MIZYE</name>
<dbReference type="InterPro" id="IPR002659">
    <property type="entry name" value="Glyco_trans_31"/>
</dbReference>
<dbReference type="GO" id="GO:0006493">
    <property type="term" value="P:protein O-linked glycosylation"/>
    <property type="evidence" value="ECO:0007669"/>
    <property type="project" value="TreeGrafter"/>
</dbReference>
<keyword evidence="4 11" id="KW-0808">Transferase</keyword>
<gene>
    <name evidence="11" type="ORF">KP79_PYT01107</name>
</gene>
<evidence type="ECO:0000256" key="10">
    <source>
        <dbReference type="RuleBase" id="RU363063"/>
    </source>
</evidence>
<keyword evidence="5" id="KW-0812">Transmembrane</keyword>
<keyword evidence="3 10" id="KW-0328">Glycosyltransferase</keyword>
<evidence type="ECO:0000313" key="11">
    <source>
        <dbReference type="EMBL" id="OWF49119.1"/>
    </source>
</evidence>
<evidence type="ECO:0000256" key="2">
    <source>
        <dbReference type="ARBA" id="ARBA00008661"/>
    </source>
</evidence>
<keyword evidence="9" id="KW-0472">Membrane</keyword>
<keyword evidence="12" id="KW-1185">Reference proteome</keyword>
<keyword evidence="7" id="KW-1133">Transmembrane helix</keyword>
<dbReference type="EMBL" id="NEDP02003249">
    <property type="protein sequence ID" value="OWF49119.1"/>
    <property type="molecule type" value="Genomic_DNA"/>
</dbReference>
<evidence type="ECO:0000256" key="3">
    <source>
        <dbReference type="ARBA" id="ARBA00022676"/>
    </source>
</evidence>
<sequence length="174" mass="20744">MQSKYNFCLFFLIGKENNVDVNNESSANGDILQVNVTENYYSLTYKVMEGFNWVTHFCYEARFFFKTDDDVYFDLEFLKEIEKDKTFLSDDVLLGSCKRGPPVSRDTRKYYTTYDEYPFEFYPPYCGSPGYFMTLNTARKIYGEMLYTKAFKLEDAYLGMVIFRKAKDHMRFYV</sequence>
<dbReference type="AlphaFoldDB" id="A0A210QK50"/>
<dbReference type="PANTHER" id="PTHR11214">
    <property type="entry name" value="BETA-1,3-N-ACETYLGLUCOSAMINYLTRANSFERASE"/>
    <property type="match status" value="1"/>
</dbReference>
<evidence type="ECO:0000256" key="5">
    <source>
        <dbReference type="ARBA" id="ARBA00022692"/>
    </source>
</evidence>
<dbReference type="Gene3D" id="3.90.550.50">
    <property type="match status" value="1"/>
</dbReference>
<keyword evidence="6" id="KW-0735">Signal-anchor</keyword>
<dbReference type="OrthoDB" id="6043601at2759"/>
<evidence type="ECO:0000256" key="4">
    <source>
        <dbReference type="ARBA" id="ARBA00022679"/>
    </source>
</evidence>
<comment type="subcellular location">
    <subcellularLocation>
        <location evidence="1 10">Golgi apparatus membrane</location>
        <topology evidence="1 10">Single-pass type II membrane protein</topology>
    </subcellularLocation>
</comment>
<keyword evidence="8 10" id="KW-0333">Golgi apparatus</keyword>
<dbReference type="Pfam" id="PF01762">
    <property type="entry name" value="Galactosyl_T"/>
    <property type="match status" value="1"/>
</dbReference>
<evidence type="ECO:0000256" key="8">
    <source>
        <dbReference type="ARBA" id="ARBA00023034"/>
    </source>
</evidence>
<proteinExistence type="inferred from homology"/>
<reference evidence="11 12" key="1">
    <citation type="journal article" date="2017" name="Nat. Ecol. Evol.">
        <title>Scallop genome provides insights into evolution of bilaterian karyotype and development.</title>
        <authorList>
            <person name="Wang S."/>
            <person name="Zhang J."/>
            <person name="Jiao W."/>
            <person name="Li J."/>
            <person name="Xun X."/>
            <person name="Sun Y."/>
            <person name="Guo X."/>
            <person name="Huan P."/>
            <person name="Dong B."/>
            <person name="Zhang L."/>
            <person name="Hu X."/>
            <person name="Sun X."/>
            <person name="Wang J."/>
            <person name="Zhao C."/>
            <person name="Wang Y."/>
            <person name="Wang D."/>
            <person name="Huang X."/>
            <person name="Wang R."/>
            <person name="Lv J."/>
            <person name="Li Y."/>
            <person name="Zhang Z."/>
            <person name="Liu B."/>
            <person name="Lu W."/>
            <person name="Hui Y."/>
            <person name="Liang J."/>
            <person name="Zhou Z."/>
            <person name="Hou R."/>
            <person name="Li X."/>
            <person name="Liu Y."/>
            <person name="Li H."/>
            <person name="Ning X."/>
            <person name="Lin Y."/>
            <person name="Zhao L."/>
            <person name="Xing Q."/>
            <person name="Dou J."/>
            <person name="Li Y."/>
            <person name="Mao J."/>
            <person name="Guo H."/>
            <person name="Dou H."/>
            <person name="Li T."/>
            <person name="Mu C."/>
            <person name="Jiang W."/>
            <person name="Fu Q."/>
            <person name="Fu X."/>
            <person name="Miao Y."/>
            <person name="Liu J."/>
            <person name="Yu Q."/>
            <person name="Li R."/>
            <person name="Liao H."/>
            <person name="Li X."/>
            <person name="Kong Y."/>
            <person name="Jiang Z."/>
            <person name="Chourrout D."/>
            <person name="Li R."/>
            <person name="Bao Z."/>
        </authorList>
    </citation>
    <scope>NUCLEOTIDE SEQUENCE [LARGE SCALE GENOMIC DNA]</scope>
    <source>
        <strain evidence="11 12">PY_sf001</strain>
    </source>
</reference>
<evidence type="ECO:0000256" key="1">
    <source>
        <dbReference type="ARBA" id="ARBA00004323"/>
    </source>
</evidence>
<dbReference type="EC" id="2.4.1.-" evidence="10"/>
<comment type="caution">
    <text evidence="11">The sequence shown here is derived from an EMBL/GenBank/DDBJ whole genome shotgun (WGS) entry which is preliminary data.</text>
</comment>